<keyword evidence="9" id="KW-1015">Disulfide bond</keyword>
<evidence type="ECO:0000313" key="13">
    <source>
        <dbReference type="EnsemblMetazoa" id="SCAU016263-PA"/>
    </source>
</evidence>
<evidence type="ECO:0000259" key="12">
    <source>
        <dbReference type="PROSITE" id="PS50240"/>
    </source>
</evidence>
<dbReference type="SMART" id="SM00020">
    <property type="entry name" value="Tryp_SPc"/>
    <property type="match status" value="1"/>
</dbReference>
<keyword evidence="3" id="KW-0964">Secreted</keyword>
<evidence type="ECO:0000256" key="9">
    <source>
        <dbReference type="ARBA" id="ARBA00023157"/>
    </source>
</evidence>
<feature type="signal peptide" evidence="11">
    <location>
        <begin position="1"/>
        <end position="16"/>
    </location>
</feature>
<keyword evidence="5 11" id="KW-0732">Signal</keyword>
<dbReference type="GO" id="GO:0004252">
    <property type="term" value="F:serine-type endopeptidase activity"/>
    <property type="evidence" value="ECO:0007669"/>
    <property type="project" value="InterPro"/>
</dbReference>
<dbReference type="InterPro" id="IPR001314">
    <property type="entry name" value="Peptidase_S1A"/>
</dbReference>
<dbReference type="Proteomes" id="UP000095300">
    <property type="component" value="Unassembled WGS sequence"/>
</dbReference>
<dbReference type="VEuPathDB" id="VectorBase:SCAU016263"/>
<dbReference type="InterPro" id="IPR043504">
    <property type="entry name" value="Peptidase_S1_PA_chymotrypsin"/>
</dbReference>
<accession>A0A1I8QE23</accession>
<dbReference type="AlphaFoldDB" id="A0A1I8QE23"/>
<dbReference type="CDD" id="cd00190">
    <property type="entry name" value="Tryp_SPc"/>
    <property type="match status" value="1"/>
</dbReference>
<dbReference type="Pfam" id="PF00089">
    <property type="entry name" value="Trypsin"/>
    <property type="match status" value="1"/>
</dbReference>
<evidence type="ECO:0000313" key="14">
    <source>
        <dbReference type="Proteomes" id="UP000095300"/>
    </source>
</evidence>
<evidence type="ECO:0000256" key="2">
    <source>
        <dbReference type="ARBA" id="ARBA00007664"/>
    </source>
</evidence>
<proteinExistence type="inferred from homology"/>
<dbReference type="PROSITE" id="PS50240">
    <property type="entry name" value="TRYPSIN_DOM"/>
    <property type="match status" value="1"/>
</dbReference>
<keyword evidence="7 10" id="KW-0720">Serine protease</keyword>
<dbReference type="InterPro" id="IPR001254">
    <property type="entry name" value="Trypsin_dom"/>
</dbReference>
<dbReference type="KEGG" id="scac:106094344"/>
<evidence type="ECO:0000256" key="3">
    <source>
        <dbReference type="ARBA" id="ARBA00022525"/>
    </source>
</evidence>
<feature type="domain" description="Peptidase S1" evidence="12">
    <location>
        <begin position="39"/>
        <end position="269"/>
    </location>
</feature>
<comment type="similarity">
    <text evidence="2">Belongs to the peptidase S1 family.</text>
</comment>
<dbReference type="PROSITE" id="PS00134">
    <property type="entry name" value="TRYPSIN_HIS"/>
    <property type="match status" value="1"/>
</dbReference>
<keyword evidence="4 10" id="KW-0645">Protease</keyword>
<dbReference type="STRING" id="35570.A0A1I8QE23"/>
<evidence type="ECO:0000256" key="1">
    <source>
        <dbReference type="ARBA" id="ARBA00004613"/>
    </source>
</evidence>
<evidence type="ECO:0000256" key="8">
    <source>
        <dbReference type="ARBA" id="ARBA00023145"/>
    </source>
</evidence>
<feature type="chain" id="PRO_5009328154" description="Peptidase S1 domain-containing protein" evidence="11">
    <location>
        <begin position="17"/>
        <end position="272"/>
    </location>
</feature>
<evidence type="ECO:0000256" key="4">
    <source>
        <dbReference type="ARBA" id="ARBA00022670"/>
    </source>
</evidence>
<dbReference type="SUPFAM" id="SSF50494">
    <property type="entry name" value="Trypsin-like serine proteases"/>
    <property type="match status" value="1"/>
</dbReference>
<dbReference type="EnsemblMetazoa" id="SCAU016263-RA">
    <property type="protein sequence ID" value="SCAU016263-PA"/>
    <property type="gene ID" value="SCAU016263"/>
</dbReference>
<keyword evidence="8" id="KW-0865">Zymogen</keyword>
<name>A0A1I8QE23_STOCA</name>
<evidence type="ECO:0000256" key="5">
    <source>
        <dbReference type="ARBA" id="ARBA00022729"/>
    </source>
</evidence>
<dbReference type="PROSITE" id="PS00135">
    <property type="entry name" value="TRYPSIN_SER"/>
    <property type="match status" value="1"/>
</dbReference>
<dbReference type="InterPro" id="IPR009003">
    <property type="entry name" value="Peptidase_S1_PA"/>
</dbReference>
<protein>
    <recommendedName>
        <fullName evidence="12">Peptidase S1 domain-containing protein</fullName>
    </recommendedName>
</protein>
<evidence type="ECO:0000256" key="11">
    <source>
        <dbReference type="SAM" id="SignalP"/>
    </source>
</evidence>
<dbReference type="GO" id="GO:0005576">
    <property type="term" value="C:extracellular region"/>
    <property type="evidence" value="ECO:0007669"/>
    <property type="project" value="UniProtKB-SubCell"/>
</dbReference>
<dbReference type="InterPro" id="IPR033116">
    <property type="entry name" value="TRYPSIN_SER"/>
</dbReference>
<sequence length="272" mass="28553">MQVFLVFILCLAYASAKAVYDAPVVPRGLIMEDDVENRITNGQKAASGQFPYQVGLSLKTSKGSHWCGGSLIGNNWVLTAAHCTNGVNSGIVYLGSTTLKVASVTRSFTSSSIYQHANFKTNILANDISVIKIAFVTYTNLIKAIRLPAISSSYPTYAGSNAIASGWGRTSDTSSVSNSLNYVALQVITNSACAATYGSSVVSPNTICASTSNGKSTCQGDSGGPLAFRNANLLIGVTSFVSAKGCTYGAPVGFVRVTRYLGWIKSKTGISY</sequence>
<dbReference type="OrthoDB" id="5565075at2759"/>
<keyword evidence="6 10" id="KW-0378">Hydrolase</keyword>
<evidence type="ECO:0000256" key="10">
    <source>
        <dbReference type="RuleBase" id="RU363034"/>
    </source>
</evidence>
<comment type="subcellular location">
    <subcellularLocation>
        <location evidence="1">Secreted</location>
    </subcellularLocation>
</comment>
<evidence type="ECO:0000256" key="7">
    <source>
        <dbReference type="ARBA" id="ARBA00022825"/>
    </source>
</evidence>
<evidence type="ECO:0000256" key="6">
    <source>
        <dbReference type="ARBA" id="ARBA00022801"/>
    </source>
</evidence>
<dbReference type="PRINTS" id="PR00722">
    <property type="entry name" value="CHYMOTRYPSIN"/>
</dbReference>
<dbReference type="InterPro" id="IPR018114">
    <property type="entry name" value="TRYPSIN_HIS"/>
</dbReference>
<dbReference type="PANTHER" id="PTHR24276:SF91">
    <property type="entry name" value="AT26814P-RELATED"/>
    <property type="match status" value="1"/>
</dbReference>
<dbReference type="PANTHER" id="PTHR24276">
    <property type="entry name" value="POLYSERASE-RELATED"/>
    <property type="match status" value="1"/>
</dbReference>
<dbReference type="GO" id="GO:0006508">
    <property type="term" value="P:proteolysis"/>
    <property type="evidence" value="ECO:0007669"/>
    <property type="project" value="UniProtKB-KW"/>
</dbReference>
<keyword evidence="14" id="KW-1185">Reference proteome</keyword>
<dbReference type="Gene3D" id="2.40.10.10">
    <property type="entry name" value="Trypsin-like serine proteases"/>
    <property type="match status" value="2"/>
</dbReference>
<gene>
    <name evidence="13" type="primary">106094344</name>
</gene>
<dbReference type="FunFam" id="2.40.10.10:FF:000025">
    <property type="entry name" value="serine proteases 1/2"/>
    <property type="match status" value="1"/>
</dbReference>
<dbReference type="InterPro" id="IPR050430">
    <property type="entry name" value="Peptidase_S1"/>
</dbReference>
<organism evidence="13 14">
    <name type="scientific">Stomoxys calcitrans</name>
    <name type="common">Stable fly</name>
    <name type="synonym">Conops calcitrans</name>
    <dbReference type="NCBI Taxonomy" id="35570"/>
    <lineage>
        <taxon>Eukaryota</taxon>
        <taxon>Metazoa</taxon>
        <taxon>Ecdysozoa</taxon>
        <taxon>Arthropoda</taxon>
        <taxon>Hexapoda</taxon>
        <taxon>Insecta</taxon>
        <taxon>Pterygota</taxon>
        <taxon>Neoptera</taxon>
        <taxon>Endopterygota</taxon>
        <taxon>Diptera</taxon>
        <taxon>Brachycera</taxon>
        <taxon>Muscomorpha</taxon>
        <taxon>Muscoidea</taxon>
        <taxon>Muscidae</taxon>
        <taxon>Stomoxys</taxon>
    </lineage>
</organism>
<dbReference type="FunFam" id="2.40.10.10:FF:000073">
    <property type="entry name" value="Trypsin alpha"/>
    <property type="match status" value="1"/>
</dbReference>
<reference evidence="13" key="1">
    <citation type="submission" date="2020-05" db="UniProtKB">
        <authorList>
            <consortium name="EnsemblMetazoa"/>
        </authorList>
    </citation>
    <scope>IDENTIFICATION</scope>
    <source>
        <strain evidence="13">USDA</strain>
    </source>
</reference>